<evidence type="ECO:0000313" key="3">
    <source>
        <dbReference type="Proteomes" id="UP000031535"/>
    </source>
</evidence>
<keyword evidence="3" id="KW-1185">Reference proteome</keyword>
<name>A0A0C2IFS5_9PSED</name>
<keyword evidence="1" id="KW-0472">Membrane</keyword>
<dbReference type="RefSeq" id="WP_040067079.1">
    <property type="nucleotide sequence ID" value="NZ_JXDG01000033.1"/>
</dbReference>
<proteinExistence type="predicted"/>
<dbReference type="PATRIC" id="fig|226910.6.peg.2473"/>
<comment type="caution">
    <text evidence="2">The sequence shown here is derived from an EMBL/GenBank/DDBJ whole genome shotgun (WGS) entry which is preliminary data.</text>
</comment>
<accession>A0A0C2IFS5</accession>
<reference evidence="2 3" key="1">
    <citation type="submission" date="2015-01" db="EMBL/GenBank/DDBJ databases">
        <title>Complete genome of Pseudomonas batumici UCM B-321 producer of the batumin antibiotic with strong antistaphilococcal and potential anticancer activity.</title>
        <authorList>
            <person name="Klochko V.V."/>
            <person name="Zelena L.B."/>
            <person name="Elena K.A."/>
            <person name="Reva O.N."/>
        </authorList>
    </citation>
    <scope>NUCLEOTIDE SEQUENCE [LARGE SCALE GENOMIC DNA]</scope>
    <source>
        <strain evidence="2 3">UCM B-321</strain>
    </source>
</reference>
<keyword evidence="1" id="KW-1133">Transmembrane helix</keyword>
<feature type="transmembrane region" description="Helical" evidence="1">
    <location>
        <begin position="55"/>
        <end position="79"/>
    </location>
</feature>
<organism evidence="2 3">
    <name type="scientific">Pseudomonas batumici</name>
    <dbReference type="NCBI Taxonomy" id="226910"/>
    <lineage>
        <taxon>Bacteria</taxon>
        <taxon>Pseudomonadati</taxon>
        <taxon>Pseudomonadota</taxon>
        <taxon>Gammaproteobacteria</taxon>
        <taxon>Pseudomonadales</taxon>
        <taxon>Pseudomonadaceae</taxon>
        <taxon>Pseudomonas</taxon>
    </lineage>
</organism>
<evidence type="ECO:0000313" key="2">
    <source>
        <dbReference type="EMBL" id="KIH83742.1"/>
    </source>
</evidence>
<keyword evidence="1" id="KW-0812">Transmembrane</keyword>
<feature type="transmembrane region" description="Helical" evidence="1">
    <location>
        <begin position="116"/>
        <end position="139"/>
    </location>
</feature>
<evidence type="ECO:0000256" key="1">
    <source>
        <dbReference type="SAM" id="Phobius"/>
    </source>
</evidence>
<dbReference type="STRING" id="226910.UCMB321_2484"/>
<dbReference type="OrthoDB" id="5457135at2"/>
<dbReference type="EMBL" id="JXDG01000033">
    <property type="protein sequence ID" value="KIH83742.1"/>
    <property type="molecule type" value="Genomic_DNA"/>
</dbReference>
<gene>
    <name evidence="2" type="ORF">UCMB321_2484</name>
</gene>
<dbReference type="Proteomes" id="UP000031535">
    <property type="component" value="Unassembled WGS sequence"/>
</dbReference>
<sequence length="143" mass="15169">MADEYNLALMVAAVLNALAAALHFGVILVGAAWYRLFGAGERFARAAEEGKVFPAVVTSLIALVLLVWAAYALAGATVIDPLPLLRPALCAITVIYLLRGLVGAFMLADTGRSNRFVVISSLVCIGFGVVHLVGLVQMWERLA</sequence>
<protein>
    <submittedName>
        <fullName evidence="2">Uncharacterized protein</fullName>
    </submittedName>
</protein>
<feature type="transmembrane region" description="Helical" evidence="1">
    <location>
        <begin position="6"/>
        <end position="34"/>
    </location>
</feature>
<feature type="transmembrane region" description="Helical" evidence="1">
    <location>
        <begin position="85"/>
        <end position="107"/>
    </location>
</feature>
<dbReference type="AlphaFoldDB" id="A0A0C2IFS5"/>